<dbReference type="OrthoDB" id="10066972at2759"/>
<accession>A0A7D9J157</accession>
<organism evidence="1 2">
    <name type="scientific">Paramuricea clavata</name>
    <name type="common">Red gorgonian</name>
    <name type="synonym">Violescent sea-whip</name>
    <dbReference type="NCBI Taxonomy" id="317549"/>
    <lineage>
        <taxon>Eukaryota</taxon>
        <taxon>Metazoa</taxon>
        <taxon>Cnidaria</taxon>
        <taxon>Anthozoa</taxon>
        <taxon>Octocorallia</taxon>
        <taxon>Malacalcyonacea</taxon>
        <taxon>Plexauridae</taxon>
        <taxon>Paramuricea</taxon>
    </lineage>
</organism>
<proteinExistence type="predicted"/>
<dbReference type="Proteomes" id="UP001152795">
    <property type="component" value="Unassembled WGS sequence"/>
</dbReference>
<sequence length="408" mass="45641">MQNAGRLLLASNQFPVAASQQLKNNVLSMMTVDEIGSVARSDDTILLIGSSEIETRGNEKAGEVSQLMRLLARLLIKTRELSGKGDLSIEEMISPGYFDDVVAGARSLGGYTGPETSKSNRFCAPSTSTKCGFALRKAVFALKGKAVRAKNMEMKTDVDLFQELYDGEWSGKVSRQALQSLNTKKHNKPQILPATKDLQSLRTFLRDGLQTLTKEVRENPMRENWRKLAVLALARLMIFNKRRTVKEAIVVLEANREKGNVNSDNIYVFATKDGKSLNPIRGNNVIRQVCGMADLQQPDVITSNNLRKYAATVSQLVEMDGNELGWLVRHLGHDINVHREFYRLQESMLEMAVVGNLLLAIDEGRAHKFKGINLRDITLEDFDAPRESEESEEDTDIKRCLKQPSKKS</sequence>
<gene>
    <name evidence="1" type="ORF">PACLA_8A051825</name>
</gene>
<name>A0A7D9J157_PARCT</name>
<protein>
    <submittedName>
        <fullName evidence="1">Uncharacterized protein</fullName>
    </submittedName>
</protein>
<reference evidence="1" key="1">
    <citation type="submission" date="2020-04" db="EMBL/GenBank/DDBJ databases">
        <authorList>
            <person name="Alioto T."/>
            <person name="Alioto T."/>
            <person name="Gomez Garrido J."/>
        </authorList>
    </citation>
    <scope>NUCLEOTIDE SEQUENCE</scope>
    <source>
        <strain evidence="1">A484AB</strain>
    </source>
</reference>
<dbReference type="EMBL" id="CACRXK020009875">
    <property type="protein sequence ID" value="CAB4018139.1"/>
    <property type="molecule type" value="Genomic_DNA"/>
</dbReference>
<comment type="caution">
    <text evidence="1">The sequence shown here is derived from an EMBL/GenBank/DDBJ whole genome shotgun (WGS) entry which is preliminary data.</text>
</comment>
<keyword evidence="2" id="KW-1185">Reference proteome</keyword>
<evidence type="ECO:0000313" key="1">
    <source>
        <dbReference type="EMBL" id="CAB4018139.1"/>
    </source>
</evidence>
<dbReference type="PANTHER" id="PTHR33480:SF1">
    <property type="entry name" value="TYR RECOMBINASE DOMAIN-CONTAINING PROTEIN"/>
    <property type="match status" value="1"/>
</dbReference>
<dbReference type="PANTHER" id="PTHR33480">
    <property type="entry name" value="SET DOMAIN-CONTAINING PROTEIN-RELATED"/>
    <property type="match status" value="1"/>
</dbReference>
<dbReference type="AlphaFoldDB" id="A0A7D9J157"/>
<evidence type="ECO:0000313" key="2">
    <source>
        <dbReference type="Proteomes" id="UP001152795"/>
    </source>
</evidence>